<dbReference type="GO" id="GO:0006233">
    <property type="term" value="P:dTDP biosynthetic process"/>
    <property type="evidence" value="ECO:0007669"/>
    <property type="project" value="InterPro"/>
</dbReference>
<evidence type="ECO:0000256" key="6">
    <source>
        <dbReference type="ARBA" id="ARBA00022741"/>
    </source>
</evidence>
<feature type="binding site" evidence="11">
    <location>
        <begin position="11"/>
        <end position="18"/>
    </location>
    <ligand>
        <name>ATP</name>
        <dbReference type="ChEBI" id="CHEBI:30616"/>
    </ligand>
</feature>
<evidence type="ECO:0000256" key="7">
    <source>
        <dbReference type="ARBA" id="ARBA00022777"/>
    </source>
</evidence>
<dbReference type="GO" id="GO:0004798">
    <property type="term" value="F:dTMP kinase activity"/>
    <property type="evidence" value="ECO:0007669"/>
    <property type="project" value="UniProtKB-UniRule"/>
</dbReference>
<dbReference type="InterPro" id="IPR039430">
    <property type="entry name" value="Thymidylate_kin-like_dom"/>
</dbReference>
<evidence type="ECO:0000256" key="2">
    <source>
        <dbReference type="ARBA" id="ARBA00012980"/>
    </source>
</evidence>
<dbReference type="RefSeq" id="WP_144451690.1">
    <property type="nucleotide sequence ID" value="NZ_VLKZ01000014.1"/>
</dbReference>
<dbReference type="FunFam" id="3.40.50.300:FF:000225">
    <property type="entry name" value="Thymidylate kinase"/>
    <property type="match status" value="1"/>
</dbReference>
<dbReference type="SUPFAM" id="SSF52540">
    <property type="entry name" value="P-loop containing nucleoside triphosphate hydrolases"/>
    <property type="match status" value="1"/>
</dbReference>
<accession>A0A562Q942</accession>
<dbReference type="InterPro" id="IPR027417">
    <property type="entry name" value="P-loop_NTPase"/>
</dbReference>
<dbReference type="GO" id="GO:0005524">
    <property type="term" value="F:ATP binding"/>
    <property type="evidence" value="ECO:0007669"/>
    <property type="project" value="UniProtKB-UniRule"/>
</dbReference>
<evidence type="ECO:0000313" key="14">
    <source>
        <dbReference type="Proteomes" id="UP000315711"/>
    </source>
</evidence>
<keyword evidence="14" id="KW-1185">Reference proteome</keyword>
<dbReference type="InterPro" id="IPR018095">
    <property type="entry name" value="Thymidylate_kin_CS"/>
</dbReference>
<dbReference type="Pfam" id="PF02223">
    <property type="entry name" value="Thymidylate_kin"/>
    <property type="match status" value="1"/>
</dbReference>
<comment type="catalytic activity">
    <reaction evidence="9 11">
        <text>dTMP + ATP = dTDP + ADP</text>
        <dbReference type="Rhea" id="RHEA:13517"/>
        <dbReference type="ChEBI" id="CHEBI:30616"/>
        <dbReference type="ChEBI" id="CHEBI:58369"/>
        <dbReference type="ChEBI" id="CHEBI:63528"/>
        <dbReference type="ChEBI" id="CHEBI:456216"/>
        <dbReference type="EC" id="2.7.4.9"/>
    </reaction>
</comment>
<evidence type="ECO:0000259" key="12">
    <source>
        <dbReference type="Pfam" id="PF02223"/>
    </source>
</evidence>
<dbReference type="OrthoDB" id="9774907at2"/>
<evidence type="ECO:0000256" key="3">
    <source>
        <dbReference type="ARBA" id="ARBA00017144"/>
    </source>
</evidence>
<comment type="caution">
    <text evidence="13">The sequence shown here is derived from an EMBL/GenBank/DDBJ whole genome shotgun (WGS) entry which is preliminary data.</text>
</comment>
<keyword evidence="7 11" id="KW-0418">Kinase</keyword>
<dbReference type="AlphaFoldDB" id="A0A562Q942"/>
<dbReference type="PANTHER" id="PTHR10344">
    <property type="entry name" value="THYMIDYLATE KINASE"/>
    <property type="match status" value="1"/>
</dbReference>
<protein>
    <recommendedName>
        <fullName evidence="3 11">Thymidylate kinase</fullName>
        <ecNumber evidence="2 11">2.7.4.9</ecNumber>
    </recommendedName>
    <alternativeName>
        <fullName evidence="11">dTMP kinase</fullName>
    </alternativeName>
</protein>
<dbReference type="CDD" id="cd01672">
    <property type="entry name" value="TMPK"/>
    <property type="match status" value="1"/>
</dbReference>
<evidence type="ECO:0000256" key="1">
    <source>
        <dbReference type="ARBA" id="ARBA00009776"/>
    </source>
</evidence>
<evidence type="ECO:0000256" key="4">
    <source>
        <dbReference type="ARBA" id="ARBA00022679"/>
    </source>
</evidence>
<feature type="domain" description="Thymidylate kinase-like" evidence="12">
    <location>
        <begin position="9"/>
        <end position="198"/>
    </location>
</feature>
<evidence type="ECO:0000313" key="13">
    <source>
        <dbReference type="EMBL" id="TWI53253.1"/>
    </source>
</evidence>
<comment type="function">
    <text evidence="10 11">Phosphorylation of dTMP to form dTDP in both de novo and salvage pathways of dTTP synthesis.</text>
</comment>
<dbReference type="Proteomes" id="UP000315711">
    <property type="component" value="Unassembled WGS sequence"/>
</dbReference>
<evidence type="ECO:0000256" key="5">
    <source>
        <dbReference type="ARBA" id="ARBA00022727"/>
    </source>
</evidence>
<dbReference type="GO" id="GO:0005829">
    <property type="term" value="C:cytosol"/>
    <property type="evidence" value="ECO:0007669"/>
    <property type="project" value="TreeGrafter"/>
</dbReference>
<sequence>MNKGYFITVEGGEGAGKTSVLDRVESALKEKGYSVLRTREPGGIRISEKIRTVILDVNHTEMDRRTEALLYAAARRQHLVEKVIPALNEGYIVLCDRFVDSSLVYQGYARGIGFEEVKAINEFAIEGYMPDLTLYFDVDPKVGLTRIQADNNREINRLDQEKMQFHKRVHEGYKMVLDQFGHRMKRIDANQTFDDVYKDALQQIDLFLQSKKIN</sequence>
<dbReference type="GO" id="GO:0006235">
    <property type="term" value="P:dTTP biosynthetic process"/>
    <property type="evidence" value="ECO:0007669"/>
    <property type="project" value="UniProtKB-UniRule"/>
</dbReference>
<keyword evidence="8 11" id="KW-0067">ATP-binding</keyword>
<organism evidence="13 14">
    <name type="scientific">Halalkalibacter nanhaiisediminis</name>
    <dbReference type="NCBI Taxonomy" id="688079"/>
    <lineage>
        <taxon>Bacteria</taxon>
        <taxon>Bacillati</taxon>
        <taxon>Bacillota</taxon>
        <taxon>Bacilli</taxon>
        <taxon>Bacillales</taxon>
        <taxon>Bacillaceae</taxon>
        <taxon>Halalkalibacter</taxon>
    </lineage>
</organism>
<dbReference type="PROSITE" id="PS01331">
    <property type="entry name" value="THYMIDYLATE_KINASE"/>
    <property type="match status" value="1"/>
</dbReference>
<dbReference type="PANTHER" id="PTHR10344:SF4">
    <property type="entry name" value="UMP-CMP KINASE 2, MITOCHONDRIAL"/>
    <property type="match status" value="1"/>
</dbReference>
<keyword evidence="5 11" id="KW-0545">Nucleotide biosynthesis</keyword>
<evidence type="ECO:0000256" key="10">
    <source>
        <dbReference type="ARBA" id="ARBA00057735"/>
    </source>
</evidence>
<dbReference type="InterPro" id="IPR018094">
    <property type="entry name" value="Thymidylate_kinase"/>
</dbReference>
<dbReference type="EC" id="2.7.4.9" evidence="2 11"/>
<keyword evidence="4 11" id="KW-0808">Transferase</keyword>
<keyword evidence="6 11" id="KW-0547">Nucleotide-binding</keyword>
<name>A0A562Q942_9BACI</name>
<dbReference type="NCBIfam" id="TIGR00041">
    <property type="entry name" value="DTMP_kinase"/>
    <property type="match status" value="1"/>
</dbReference>
<evidence type="ECO:0000256" key="11">
    <source>
        <dbReference type="HAMAP-Rule" id="MF_00165"/>
    </source>
</evidence>
<proteinExistence type="inferred from homology"/>
<evidence type="ECO:0000256" key="9">
    <source>
        <dbReference type="ARBA" id="ARBA00048743"/>
    </source>
</evidence>
<gene>
    <name evidence="11" type="primary">tmk</name>
    <name evidence="13" type="ORF">IQ10_03519</name>
</gene>
<dbReference type="HAMAP" id="MF_00165">
    <property type="entry name" value="Thymidylate_kinase"/>
    <property type="match status" value="1"/>
</dbReference>
<comment type="similarity">
    <text evidence="1 11">Belongs to the thymidylate kinase family.</text>
</comment>
<dbReference type="EMBL" id="VLKZ01000014">
    <property type="protein sequence ID" value="TWI53253.1"/>
    <property type="molecule type" value="Genomic_DNA"/>
</dbReference>
<evidence type="ECO:0000256" key="8">
    <source>
        <dbReference type="ARBA" id="ARBA00022840"/>
    </source>
</evidence>
<reference evidence="13 14" key="1">
    <citation type="journal article" date="2015" name="Stand. Genomic Sci.">
        <title>Genomic Encyclopedia of Bacterial and Archaeal Type Strains, Phase III: the genomes of soil and plant-associated and newly described type strains.</title>
        <authorList>
            <person name="Whitman W.B."/>
            <person name="Woyke T."/>
            <person name="Klenk H.P."/>
            <person name="Zhou Y."/>
            <person name="Lilburn T.G."/>
            <person name="Beck B.J."/>
            <person name="De Vos P."/>
            <person name="Vandamme P."/>
            <person name="Eisen J.A."/>
            <person name="Garrity G."/>
            <person name="Hugenholtz P."/>
            <person name="Kyrpides N.C."/>
        </authorList>
    </citation>
    <scope>NUCLEOTIDE SEQUENCE [LARGE SCALE GENOMIC DNA]</scope>
    <source>
        <strain evidence="13 14">CGMCC 1.10116</strain>
    </source>
</reference>
<dbReference type="Gene3D" id="3.40.50.300">
    <property type="entry name" value="P-loop containing nucleotide triphosphate hydrolases"/>
    <property type="match status" value="1"/>
</dbReference>
<dbReference type="GO" id="GO:0006227">
    <property type="term" value="P:dUDP biosynthetic process"/>
    <property type="evidence" value="ECO:0007669"/>
    <property type="project" value="TreeGrafter"/>
</dbReference>